<evidence type="ECO:0000313" key="2">
    <source>
        <dbReference type="Proteomes" id="UP000467322"/>
    </source>
</evidence>
<sequence length="375" mass="42526">MDHAALVDAILKRGDLTLAPDEVAVLEAAPPDYLPAQRILGAHAFNTGDMARAVDLTRAVFDRDPTRENASNLISALTRAGRVDEAIARARDPATPIPEVQRASHLSELHGRRGDAEENRRWSIRALELKDAEAPVISDRPDPVTRPFDPERPTRNIISYALWGTDPRYLEGAERNAIVARHLYPGWTPRFYIDDSVPAATRRALGDNGAQLRMVPKLPARRFGLFWRFLVEDDPEVDLYVVRDADSVPSIRERVAVRDWLASGQPFHVMRDFATHSELVLAGLWGAHRGNLPPMGKRILAFAREREKVLNSRVDDQLFLRRAVWPYMRGRAFVQDSWFGYGESAPFDPDYPLPGRMHMGQDDYTHRHATRRNRP</sequence>
<comment type="caution">
    <text evidence="1">The sequence shown here is derived from an EMBL/GenBank/DDBJ whole genome shotgun (WGS) entry which is preliminary data.</text>
</comment>
<evidence type="ECO:0008006" key="3">
    <source>
        <dbReference type="Google" id="ProtNLM"/>
    </source>
</evidence>
<protein>
    <recommendedName>
        <fullName evidence="3">Tetratricopeptide repeat-containing protein</fullName>
    </recommendedName>
</protein>
<keyword evidence="2" id="KW-1185">Reference proteome</keyword>
<reference evidence="1 2" key="1">
    <citation type="submission" date="2019-12" db="EMBL/GenBank/DDBJ databases">
        <title>Maritimibacter sp. nov. sp. isolated from sea sand.</title>
        <authorList>
            <person name="Kim J."/>
            <person name="Jeong S.E."/>
            <person name="Jung H.S."/>
            <person name="Jeon C.O."/>
        </authorList>
    </citation>
    <scope>NUCLEOTIDE SEQUENCE [LARGE SCALE GENOMIC DNA]</scope>
    <source>
        <strain evidence="1 2">DP07</strain>
    </source>
</reference>
<accession>A0A845MBG2</accession>
<name>A0A845MBG2_9RHOB</name>
<dbReference type="SUPFAM" id="SSF48452">
    <property type="entry name" value="TPR-like"/>
    <property type="match status" value="1"/>
</dbReference>
<dbReference type="InterPro" id="IPR011990">
    <property type="entry name" value="TPR-like_helical_dom_sf"/>
</dbReference>
<organism evidence="1 2">
    <name type="scientific">Maritimibacter harenae</name>
    <dbReference type="NCBI Taxonomy" id="2606218"/>
    <lineage>
        <taxon>Bacteria</taxon>
        <taxon>Pseudomonadati</taxon>
        <taxon>Pseudomonadota</taxon>
        <taxon>Alphaproteobacteria</taxon>
        <taxon>Rhodobacterales</taxon>
        <taxon>Roseobacteraceae</taxon>
        <taxon>Maritimibacter</taxon>
    </lineage>
</organism>
<dbReference type="AlphaFoldDB" id="A0A845MBG2"/>
<dbReference type="EMBL" id="WTUX01000019">
    <property type="protein sequence ID" value="MZR14631.1"/>
    <property type="molecule type" value="Genomic_DNA"/>
</dbReference>
<dbReference type="Gene3D" id="1.25.40.10">
    <property type="entry name" value="Tetratricopeptide repeat domain"/>
    <property type="match status" value="1"/>
</dbReference>
<dbReference type="Proteomes" id="UP000467322">
    <property type="component" value="Unassembled WGS sequence"/>
</dbReference>
<proteinExistence type="predicted"/>
<evidence type="ECO:0000313" key="1">
    <source>
        <dbReference type="EMBL" id="MZR14631.1"/>
    </source>
</evidence>
<gene>
    <name evidence="1" type="ORF">GQE99_16550</name>
</gene>
<dbReference type="RefSeq" id="WP_161352738.1">
    <property type="nucleotide sequence ID" value="NZ_WTUX01000019.1"/>
</dbReference>